<dbReference type="GO" id="GO:0005739">
    <property type="term" value="C:mitochondrion"/>
    <property type="evidence" value="ECO:0007669"/>
    <property type="project" value="TreeGrafter"/>
</dbReference>
<dbReference type="InterPro" id="IPR051021">
    <property type="entry name" value="Mito_Ser/Thr_phosphatase"/>
</dbReference>
<evidence type="ECO:0000313" key="3">
    <source>
        <dbReference type="Proteomes" id="UP000270094"/>
    </source>
</evidence>
<dbReference type="OrthoDB" id="2118094at2759"/>
<keyword evidence="3" id="KW-1185">Reference proteome</keyword>
<protein>
    <submittedName>
        <fullName evidence="2">Uncharacterized protein</fullName>
    </submittedName>
</protein>
<dbReference type="PANTHER" id="PTHR20935">
    <property type="entry name" value="PHOSPHOGLYCERATE MUTASE-RELATED"/>
    <property type="match status" value="1"/>
</dbReference>
<accession>A0A3P7IG30</accession>
<organism evidence="2 3">
    <name type="scientific">Strongylus vulgaris</name>
    <name type="common">Blood worm</name>
    <dbReference type="NCBI Taxonomy" id="40348"/>
    <lineage>
        <taxon>Eukaryota</taxon>
        <taxon>Metazoa</taxon>
        <taxon>Ecdysozoa</taxon>
        <taxon>Nematoda</taxon>
        <taxon>Chromadorea</taxon>
        <taxon>Rhabditida</taxon>
        <taxon>Rhabditina</taxon>
        <taxon>Rhabditomorpha</taxon>
        <taxon>Strongyloidea</taxon>
        <taxon>Strongylidae</taxon>
        <taxon>Strongylus</taxon>
    </lineage>
</organism>
<reference evidence="2 3" key="1">
    <citation type="submission" date="2018-11" db="EMBL/GenBank/DDBJ databases">
        <authorList>
            <consortium name="Pathogen Informatics"/>
        </authorList>
    </citation>
    <scope>NUCLEOTIDE SEQUENCE [LARGE SCALE GENOMIC DNA]</scope>
</reference>
<dbReference type="EMBL" id="UYYB01024007">
    <property type="protein sequence ID" value="VDM72161.1"/>
    <property type="molecule type" value="Genomic_DNA"/>
</dbReference>
<evidence type="ECO:0000313" key="2">
    <source>
        <dbReference type="EMBL" id="VDM72161.1"/>
    </source>
</evidence>
<comment type="similarity">
    <text evidence="1">Belongs to the phosphoglycerate mutase family. BPG-dependent PGAM subfamily.</text>
</comment>
<proteinExistence type="inferred from homology"/>
<sequence>MFSVLKEMVLLRNTIKGAVCVAGCAVLAAKLRDDNTFRKVHSFTGGEAKTFDDHFPRGTWNDNWDFRSPSFLLNKNKYDKASDEEKKKMEEAVKATANRNIFLIRHGQYELDNEKKSLTPLGMFFFSELIAIVHLSPSFKCHF</sequence>
<dbReference type="GO" id="GO:0004722">
    <property type="term" value="F:protein serine/threonine phosphatase activity"/>
    <property type="evidence" value="ECO:0007669"/>
    <property type="project" value="TreeGrafter"/>
</dbReference>
<gene>
    <name evidence="2" type="ORF">SVUK_LOCUS7159</name>
</gene>
<name>A0A3P7IG30_STRVU</name>
<dbReference type="GO" id="GO:0090141">
    <property type="term" value="P:positive regulation of mitochondrial fission"/>
    <property type="evidence" value="ECO:0007669"/>
    <property type="project" value="TreeGrafter"/>
</dbReference>
<dbReference type="AlphaFoldDB" id="A0A3P7IG30"/>
<evidence type="ECO:0000256" key="1">
    <source>
        <dbReference type="ARBA" id="ARBA00006717"/>
    </source>
</evidence>
<dbReference type="Proteomes" id="UP000270094">
    <property type="component" value="Unassembled WGS sequence"/>
</dbReference>
<dbReference type="PANTHER" id="PTHR20935:SF0">
    <property type="entry name" value="SERINE_THREONINE-PROTEIN PHOSPHATASE PGAM5, MITOCHONDRIAL"/>
    <property type="match status" value="1"/>
</dbReference>